<sequence>MTITTQWAATERIEGLVPAPGGLGFVQDFLNTCSDGIPAPRHRHDDLLADLASARKWLAGAVSSLAEHRGPLTAPRLTAEDLDPLVALRRQLRGLVVGETTVDGLAGAAVVEVAPGPSFALRPAGDGWRWIAAAALAECFLAQENGTWRRLKACRNPVCPATFYDHTRNNNGVWHSVRSCGNPANLRASRARKRAAEGIDS</sequence>
<evidence type="ECO:0000313" key="2">
    <source>
        <dbReference type="EMBL" id="MBB5894850.1"/>
    </source>
</evidence>
<feature type="domain" description="Zinc finger CGNR" evidence="1">
    <location>
        <begin position="150"/>
        <end position="193"/>
    </location>
</feature>
<dbReference type="RefSeq" id="WP_184866719.1">
    <property type="nucleotide sequence ID" value="NZ_BAAAWY010000002.1"/>
</dbReference>
<dbReference type="SUPFAM" id="SSF160904">
    <property type="entry name" value="Jann2411-like"/>
    <property type="match status" value="1"/>
</dbReference>
<comment type="caution">
    <text evidence="2">The sequence shown here is derived from an EMBL/GenBank/DDBJ whole genome shotgun (WGS) entry which is preliminary data.</text>
</comment>
<dbReference type="InterPro" id="IPR010852">
    <property type="entry name" value="ABATE"/>
</dbReference>
<dbReference type="PANTHER" id="PTHR35525:SF3">
    <property type="entry name" value="BLL6575 PROTEIN"/>
    <property type="match status" value="1"/>
</dbReference>
<proteinExistence type="predicted"/>
<dbReference type="Proteomes" id="UP000585638">
    <property type="component" value="Unassembled WGS sequence"/>
</dbReference>
<dbReference type="PANTHER" id="PTHR35525">
    <property type="entry name" value="BLL6575 PROTEIN"/>
    <property type="match status" value="1"/>
</dbReference>
<accession>A0A7W9KLW0</accession>
<evidence type="ECO:0000313" key="3">
    <source>
        <dbReference type="Proteomes" id="UP000585638"/>
    </source>
</evidence>
<organism evidence="2 3">
    <name type="scientific">Kutzneria kofuensis</name>
    <dbReference type="NCBI Taxonomy" id="103725"/>
    <lineage>
        <taxon>Bacteria</taxon>
        <taxon>Bacillati</taxon>
        <taxon>Actinomycetota</taxon>
        <taxon>Actinomycetes</taxon>
        <taxon>Pseudonocardiales</taxon>
        <taxon>Pseudonocardiaceae</taxon>
        <taxon>Kutzneria</taxon>
    </lineage>
</organism>
<name>A0A7W9KLW0_9PSEU</name>
<protein>
    <recommendedName>
        <fullName evidence="1">Zinc finger CGNR domain-containing protein</fullName>
    </recommendedName>
</protein>
<keyword evidence="3" id="KW-1185">Reference proteome</keyword>
<dbReference type="AlphaFoldDB" id="A0A7W9KLW0"/>
<dbReference type="EMBL" id="JACHIR010000001">
    <property type="protein sequence ID" value="MBB5894850.1"/>
    <property type="molecule type" value="Genomic_DNA"/>
</dbReference>
<evidence type="ECO:0000259" key="1">
    <source>
        <dbReference type="Pfam" id="PF11706"/>
    </source>
</evidence>
<dbReference type="Pfam" id="PF11706">
    <property type="entry name" value="zf-CGNR"/>
    <property type="match status" value="1"/>
</dbReference>
<dbReference type="InterPro" id="IPR021005">
    <property type="entry name" value="Znf_CGNR"/>
</dbReference>
<reference evidence="2 3" key="1">
    <citation type="submission" date="2020-08" db="EMBL/GenBank/DDBJ databases">
        <title>Sequencing the genomes of 1000 actinobacteria strains.</title>
        <authorList>
            <person name="Klenk H.-P."/>
        </authorList>
    </citation>
    <scope>NUCLEOTIDE SEQUENCE [LARGE SCALE GENOMIC DNA]</scope>
    <source>
        <strain evidence="2 3">DSM 43851</strain>
    </source>
</reference>
<dbReference type="Gene3D" id="1.10.3300.10">
    <property type="entry name" value="Jann2411-like domain"/>
    <property type="match status" value="1"/>
</dbReference>
<gene>
    <name evidence="2" type="ORF">BJ998_006046</name>
</gene>
<dbReference type="InterPro" id="IPR023286">
    <property type="entry name" value="ABATE_dom_sf"/>
</dbReference>